<reference evidence="3" key="1">
    <citation type="journal article" date="2023" name="Commun. Biol.">
        <title>Genome analysis of Parmales, the sister group of diatoms, reveals the evolutionary specialization of diatoms from phago-mixotrophs to photoautotrophs.</title>
        <authorList>
            <person name="Ban H."/>
            <person name="Sato S."/>
            <person name="Yoshikawa S."/>
            <person name="Yamada K."/>
            <person name="Nakamura Y."/>
            <person name="Ichinomiya M."/>
            <person name="Sato N."/>
            <person name="Blanc-Mathieu R."/>
            <person name="Endo H."/>
            <person name="Kuwata A."/>
            <person name="Ogata H."/>
        </authorList>
    </citation>
    <scope>NUCLEOTIDE SEQUENCE [LARGE SCALE GENOMIC DNA]</scope>
    <source>
        <strain evidence="3">NIES 3699</strain>
    </source>
</reference>
<feature type="region of interest" description="Disordered" evidence="1">
    <location>
        <begin position="1"/>
        <end position="56"/>
    </location>
</feature>
<evidence type="ECO:0008006" key="4">
    <source>
        <dbReference type="Google" id="ProtNLM"/>
    </source>
</evidence>
<organism evidence="2 3">
    <name type="scientific">Triparma verrucosa</name>
    <dbReference type="NCBI Taxonomy" id="1606542"/>
    <lineage>
        <taxon>Eukaryota</taxon>
        <taxon>Sar</taxon>
        <taxon>Stramenopiles</taxon>
        <taxon>Ochrophyta</taxon>
        <taxon>Bolidophyceae</taxon>
        <taxon>Parmales</taxon>
        <taxon>Triparmaceae</taxon>
        <taxon>Triparma</taxon>
    </lineage>
</organism>
<evidence type="ECO:0000256" key="1">
    <source>
        <dbReference type="SAM" id="MobiDB-lite"/>
    </source>
</evidence>
<dbReference type="Proteomes" id="UP001165160">
    <property type="component" value="Unassembled WGS sequence"/>
</dbReference>
<comment type="caution">
    <text evidence="2">The sequence shown here is derived from an EMBL/GenBank/DDBJ whole genome shotgun (WGS) entry which is preliminary data.</text>
</comment>
<evidence type="ECO:0000313" key="2">
    <source>
        <dbReference type="EMBL" id="GMI07109.1"/>
    </source>
</evidence>
<dbReference type="AlphaFoldDB" id="A0A9W7CM26"/>
<feature type="compositionally biased region" description="Low complexity" evidence="1">
    <location>
        <begin position="1"/>
        <end position="36"/>
    </location>
</feature>
<name>A0A9W7CM26_9STRA</name>
<dbReference type="EMBL" id="BRXX01000359">
    <property type="protein sequence ID" value="GMI07109.1"/>
    <property type="molecule type" value="Genomic_DNA"/>
</dbReference>
<accession>A0A9W7CM26</accession>
<sequence length="112" mass="12665">MLSTRSLSRLSSRLPPRPSPLLSFSSSSSPPSSRVSTEIPISYMHGEPSPTVQPRSEYPSWLWNITSSKTLSQLDKFKDDKGFDGMELEEQKRYVKLEGRRAIKESNEDSTT</sequence>
<gene>
    <name evidence="2" type="ORF">TrVE_jg4733</name>
</gene>
<protein>
    <recommendedName>
        <fullName evidence="4">Mitochondrial ribosomal protein L37</fullName>
    </recommendedName>
</protein>
<keyword evidence="3" id="KW-1185">Reference proteome</keyword>
<dbReference type="InterPro" id="IPR013870">
    <property type="entry name" value="Ribosomal_mL54"/>
</dbReference>
<evidence type="ECO:0000313" key="3">
    <source>
        <dbReference type="Proteomes" id="UP001165160"/>
    </source>
</evidence>
<proteinExistence type="predicted"/>
<dbReference type="Pfam" id="PF08561">
    <property type="entry name" value="Ribosomal_L37"/>
    <property type="match status" value="1"/>
</dbReference>